<proteinExistence type="inferred from homology"/>
<reference evidence="7" key="1">
    <citation type="submission" date="2024-06" db="EMBL/GenBank/DDBJ databases">
        <authorList>
            <person name="Liu X."/>
            <person name="Lenzi L."/>
            <person name="Haldenby T S."/>
            <person name="Uol C."/>
        </authorList>
    </citation>
    <scope>NUCLEOTIDE SEQUENCE</scope>
</reference>
<dbReference type="SUPFAM" id="SSF48371">
    <property type="entry name" value="ARM repeat"/>
    <property type="match status" value="2"/>
</dbReference>
<gene>
    <name evidence="7" type="ORF">CDAUBV1_LOCUS10214</name>
</gene>
<dbReference type="InterPro" id="IPR016024">
    <property type="entry name" value="ARM-type_fold"/>
</dbReference>
<evidence type="ECO:0000256" key="4">
    <source>
        <dbReference type="SAM" id="MobiDB-lite"/>
    </source>
</evidence>
<comment type="caution">
    <text evidence="7">The sequence shown here is derived from an EMBL/GenBank/DDBJ whole genome shotgun (WGS) entry which is preliminary data.</text>
</comment>
<feature type="domain" description="Tubulin-folding cofactor D ARM repeats" evidence="6">
    <location>
        <begin position="278"/>
        <end position="534"/>
    </location>
</feature>
<dbReference type="PANTHER" id="PTHR12658">
    <property type="entry name" value="BETA-TUBULIN COFACTOR D"/>
    <property type="match status" value="1"/>
</dbReference>
<dbReference type="Pfam" id="PF25767">
    <property type="entry name" value="ARM_TBCD_2nd"/>
    <property type="match status" value="1"/>
</dbReference>
<dbReference type="Pfam" id="PF12612">
    <property type="entry name" value="TFCD_C"/>
    <property type="match status" value="1"/>
</dbReference>
<dbReference type="AlphaFoldDB" id="A0AAV2TKZ5"/>
<dbReference type="GO" id="GO:0070830">
    <property type="term" value="P:bicellular tight junction assembly"/>
    <property type="evidence" value="ECO:0007669"/>
    <property type="project" value="TreeGrafter"/>
</dbReference>
<dbReference type="GO" id="GO:0034333">
    <property type="term" value="P:adherens junction assembly"/>
    <property type="evidence" value="ECO:0007669"/>
    <property type="project" value="TreeGrafter"/>
</dbReference>
<dbReference type="GO" id="GO:0007023">
    <property type="term" value="P:post-chaperonin tubulin folding pathway"/>
    <property type="evidence" value="ECO:0007669"/>
    <property type="project" value="InterPro"/>
</dbReference>
<dbReference type="Gene3D" id="1.25.10.10">
    <property type="entry name" value="Leucine-rich Repeat Variant"/>
    <property type="match status" value="3"/>
</dbReference>
<dbReference type="PANTHER" id="PTHR12658:SF0">
    <property type="entry name" value="TUBULIN-SPECIFIC CHAPERONE D"/>
    <property type="match status" value="1"/>
</dbReference>
<feature type="domain" description="Tubulin-folding cofactor D C-terminal" evidence="5">
    <location>
        <begin position="887"/>
        <end position="1071"/>
    </location>
</feature>
<evidence type="ECO:0000313" key="8">
    <source>
        <dbReference type="Proteomes" id="UP001497525"/>
    </source>
</evidence>
<dbReference type="EMBL" id="CAXLJL010000290">
    <property type="protein sequence ID" value="CAL5136132.1"/>
    <property type="molecule type" value="Genomic_DNA"/>
</dbReference>
<name>A0AAV2TKZ5_CALDB</name>
<dbReference type="InterPro" id="IPR058033">
    <property type="entry name" value="ARM_TBCD_2nd"/>
</dbReference>
<keyword evidence="3" id="KW-0143">Chaperone</keyword>
<dbReference type="GO" id="GO:0000226">
    <property type="term" value="P:microtubule cytoskeleton organization"/>
    <property type="evidence" value="ECO:0007669"/>
    <property type="project" value="TreeGrafter"/>
</dbReference>
<evidence type="ECO:0000259" key="5">
    <source>
        <dbReference type="Pfam" id="PF12612"/>
    </source>
</evidence>
<accession>A0AAV2TKZ5</accession>
<dbReference type="InterPro" id="IPR033162">
    <property type="entry name" value="TBCD"/>
</dbReference>
<dbReference type="InterPro" id="IPR011989">
    <property type="entry name" value="ARM-like"/>
</dbReference>
<feature type="region of interest" description="Disordered" evidence="4">
    <location>
        <begin position="1176"/>
        <end position="1202"/>
    </location>
</feature>
<comment type="similarity">
    <text evidence="1">Belongs to the TBCD family.</text>
</comment>
<dbReference type="GO" id="GO:0005096">
    <property type="term" value="F:GTPase activator activity"/>
    <property type="evidence" value="ECO:0007669"/>
    <property type="project" value="InterPro"/>
</dbReference>
<evidence type="ECO:0000259" key="6">
    <source>
        <dbReference type="Pfam" id="PF25767"/>
    </source>
</evidence>
<organism evidence="7 8">
    <name type="scientific">Calicophoron daubneyi</name>
    <name type="common">Rumen fluke</name>
    <name type="synonym">Paramphistomum daubneyi</name>
    <dbReference type="NCBI Taxonomy" id="300641"/>
    <lineage>
        <taxon>Eukaryota</taxon>
        <taxon>Metazoa</taxon>
        <taxon>Spiralia</taxon>
        <taxon>Lophotrochozoa</taxon>
        <taxon>Platyhelminthes</taxon>
        <taxon>Trematoda</taxon>
        <taxon>Digenea</taxon>
        <taxon>Plagiorchiida</taxon>
        <taxon>Pronocephalata</taxon>
        <taxon>Paramphistomoidea</taxon>
        <taxon>Paramphistomidae</taxon>
        <taxon>Calicophoron</taxon>
    </lineage>
</organism>
<dbReference type="Pfam" id="PF23579">
    <property type="entry name" value="ARM_TBCD"/>
    <property type="match status" value="1"/>
</dbReference>
<evidence type="ECO:0000313" key="7">
    <source>
        <dbReference type="EMBL" id="CAL5136132.1"/>
    </source>
</evidence>
<evidence type="ECO:0000256" key="1">
    <source>
        <dbReference type="ARBA" id="ARBA00006853"/>
    </source>
</evidence>
<dbReference type="GO" id="GO:0048487">
    <property type="term" value="F:beta-tubulin binding"/>
    <property type="evidence" value="ECO:0007669"/>
    <property type="project" value="InterPro"/>
</dbReference>
<evidence type="ECO:0000256" key="2">
    <source>
        <dbReference type="ARBA" id="ARBA00015003"/>
    </source>
</evidence>
<dbReference type="GO" id="GO:0016328">
    <property type="term" value="C:lateral plasma membrane"/>
    <property type="evidence" value="ECO:0007669"/>
    <property type="project" value="TreeGrafter"/>
</dbReference>
<dbReference type="InterPro" id="IPR022577">
    <property type="entry name" value="TBCD_C"/>
</dbReference>
<dbReference type="GO" id="GO:0007021">
    <property type="term" value="P:tubulin complex assembly"/>
    <property type="evidence" value="ECO:0007669"/>
    <property type="project" value="InterPro"/>
</dbReference>
<evidence type="ECO:0000256" key="3">
    <source>
        <dbReference type="ARBA" id="ARBA00023186"/>
    </source>
</evidence>
<sequence length="1202" mass="135273">MREDAEDYADEQHSIVFNEFRHYDEVVKYIKSIQSATKSLSDEELLEESLIKIFNFYQEQPHLLDPYLERLIADCLSVVHSSSDDQRSLHFAFRVLYLMVKTRGYKSIVRLMPHTVDDIEPTLSLLTAQDISDAQTWQTRYVLLLWLSILIMVPFGLDCLDSSDKPPIAERIIVQCERYLSHDERTQEAASFLLARLVTRPDIVGTHLTPIVSWCTEQIRAADYSTSRGQCLVCGVLRTLANICKIGRRKEMLPHASDLLHTILQMPEDSNKGIPTCRMETKLIQRIGLLFCSPRVTTWQYHRGCRSLADNLSSQLQGRGDTKSGNDETKKTVLENGEVDTHQMDSETQQSGEEDFDLSNIDEVAEVIDYLIGALRSQYTVVRWSAAKGLGRMCARLTLSMVTDVLSAILVLCTRLEPFTAWHGACLALAELGRRSLLLPSKLSEVIPVVLRALFYDERSGDHSYGSNVRDAACYVCWAFARAYRAEDFAPYVTQVANALVLVSLFDREVNVRRAGAAAFQENVGRQGQFPHGIDILTACDYFAVRNRKNCYLKLSAFVAQFKEYAKPMIDHLANQLLGHWDPAIRVLASQALSVLCPSDTEYMLKTILPQLVRSSTESALFTRQGNIFGTAELIFALRKESIGADDLQGIKCIVPTLLSKKQFFGLSGELLRKAVCHLIDKSSAANLPIHQDPIIETWRIFLDDCLAQRDPEVQKSAVTAYPHFLSTYLYGEDGKLQVDYRDKIFGHLLGQLDVSSEATLSGYLLVLADAPVELFVGNANRTLENIMVACRITPRTRTWGDARRSALKALTGVFMHLGAKCPEIDSSLRKQIGPVLLRSLSDYTVDSRGDIGSHVREDGIICLKQFLDFLVVSDCADLIEPELFEEILSSIVQQAVEKIDRTRGVAGQAFSFLLHHEPPIPNFPHIEELKRIFPKADCDSLMWSAAHQTFPRFTRLLDFPVFRFRLILGLTVSVGGLTEQTVICSQKALSSFLQAHEEDHEILISFMRAVEQVFDSYAREERVILPLLKFLDFLLNDPAMSCALEDNPPMLLRLISKTWTETKTIKDVQRIKAAIDVLGAMTQFEGPPRKRASSLLMLLLCHRYPVIRKATATKIYELLMIYELAESEKIEKIVALVTDTIWESDLKIIRPVRNQICELLGLEVPVLLSRTPPTDGTTTPAMNGSTTTSLTVVNGQTNNTK</sequence>
<dbReference type="Proteomes" id="UP001497525">
    <property type="component" value="Unassembled WGS sequence"/>
</dbReference>
<protein>
    <recommendedName>
        <fullName evidence="2">Tubulin-specific chaperone D</fullName>
    </recommendedName>
</protein>